<dbReference type="SUPFAM" id="SSF49785">
    <property type="entry name" value="Galactose-binding domain-like"/>
    <property type="match status" value="1"/>
</dbReference>
<dbReference type="GO" id="GO:0005993">
    <property type="term" value="P:trehalose catabolic process"/>
    <property type="evidence" value="ECO:0007669"/>
    <property type="project" value="TreeGrafter"/>
</dbReference>
<dbReference type="Pfam" id="PF03636">
    <property type="entry name" value="Glyco_hydro_65N"/>
    <property type="match status" value="1"/>
</dbReference>
<dbReference type="GO" id="GO:0030246">
    <property type="term" value="F:carbohydrate binding"/>
    <property type="evidence" value="ECO:0007669"/>
    <property type="project" value="InterPro"/>
</dbReference>
<evidence type="ECO:0000313" key="7">
    <source>
        <dbReference type="Proteomes" id="UP000053095"/>
    </source>
</evidence>
<dbReference type="Gene3D" id="2.60.120.260">
    <property type="entry name" value="Galactose-binding domain-like"/>
    <property type="match status" value="1"/>
</dbReference>
<keyword evidence="7" id="KW-1185">Reference proteome</keyword>
<dbReference type="Gene3D" id="2.70.98.40">
    <property type="entry name" value="Glycoside hydrolase, family 65, N-terminal domain"/>
    <property type="match status" value="1"/>
</dbReference>
<dbReference type="Gene3D" id="1.50.10.10">
    <property type="match status" value="1"/>
</dbReference>
<dbReference type="Proteomes" id="UP000053095">
    <property type="component" value="Unassembled WGS sequence"/>
</dbReference>
<accession>A0A0B8N1R4</accession>
<comment type="similarity">
    <text evidence="2">Belongs to the glycosyl hydrolase 65 family.</text>
</comment>
<name>A0A0B8N1R4_TALPI</name>
<dbReference type="InterPro" id="IPR005196">
    <property type="entry name" value="Glyco_hydro_65_N"/>
</dbReference>
<evidence type="ECO:0000313" key="6">
    <source>
        <dbReference type="EMBL" id="GAM42167.1"/>
    </source>
</evidence>
<evidence type="ECO:0000259" key="4">
    <source>
        <dbReference type="Pfam" id="PF03632"/>
    </source>
</evidence>
<dbReference type="InterPro" id="IPR037018">
    <property type="entry name" value="GH65_N"/>
</dbReference>
<dbReference type="SUPFAM" id="SSF74650">
    <property type="entry name" value="Galactose mutarotase-like"/>
    <property type="match status" value="1"/>
</dbReference>
<dbReference type="InterPro" id="IPR012341">
    <property type="entry name" value="6hp_glycosidase-like_sf"/>
</dbReference>
<dbReference type="AlphaFoldDB" id="A0A0B8N1R4"/>
<sequence length="903" mass="100017">MSRTATLVNGFQQKLTVKPYLAWPLDQPRATFGTVAGFWNLQARMTHVLLPDNLKRGGESVISGIPDWTGLIFTTSDGHAYRPGVDQKTVTEFYQSLSTRNGLVHTNVTWAPTDGFQYQLNFTVLAHRSRPNVGVVRLDLSSNREVNCSVIDVLDGAGAVRARFNDKAFEAADNVIWTGVKPTGIDYKTAHVYSTVAYESSDAELLDHIDQTRKDATRSRWVSQNSSTIAQSWDLYLHDGQSLTLYKYVGIASDDAFPHATYETAMKSALDAKATGWNSLLEEHELAWDMMWESADIIIPGDNELQTSVRASLFHILSSLRSENEAGSGISDNSITVGGLSSDSYAGLVFWDADTTRLLPQAIENARFYNYSGALYPWTSGRFGNCTGTGVCKDYQYHLNTDIALAHWQYFQSTGDVCWLREKGWPVIKNVADMFAAYVVLNETSKEYETILLGEPDEFAYFKNNGAYTNAGIKTLLGDIGPAAANAINQAIPHNWSTIAKNIRIPIDHNNNITLGFDGMQGDWKVKQASVALMNYPLEYQISEEHARNDMAYYSSVNTADGPAMTWSIFAISEAQLQESGCAAYTYLLRSGEPYFRPPFYQFSETAIDNYENSDDFNPAFPFGLYPAFPFLTGAGGYLQIFTHGLTGMRSHLDYLFLDPTLPPQIPDGAIIKGVKWQGASFEISIQLGYTTITRQELSVPADKAPANIRIGKQNPSHGDYKLFAGETLRIPTRRPDKNNPTTNGVINLALCKPVDVNTIVPETQEQRWVFGRYPASVVDGSNATVWQPLSPKRASVTINLGRKVNVTGMIVNWGSTPARSFTINGHKDDETTITSLLYNTDYVNISAPFNASDIYEVKIREGNTTVVQLPEVFEATRISLTIEGTQGEEQRLGATVAELILV</sequence>
<dbReference type="Pfam" id="PF03632">
    <property type="entry name" value="Glyco_hydro_65m"/>
    <property type="match status" value="1"/>
</dbReference>
<dbReference type="InterPro" id="IPR008928">
    <property type="entry name" value="6-hairpin_glycosidase_sf"/>
</dbReference>
<protein>
    <recommendedName>
        <fullName evidence="3">alpha,alpha-trehalase</fullName>
        <ecNumber evidence="3">3.2.1.28</ecNumber>
    </recommendedName>
</protein>
<gene>
    <name evidence="6" type="ORF">TCE0_043f15889</name>
</gene>
<evidence type="ECO:0000256" key="2">
    <source>
        <dbReference type="ARBA" id="ARBA00006768"/>
    </source>
</evidence>
<dbReference type="EMBL" id="DF933839">
    <property type="protein sequence ID" value="GAM42167.1"/>
    <property type="molecule type" value="Genomic_DNA"/>
</dbReference>
<dbReference type="GO" id="GO:0004555">
    <property type="term" value="F:alpha,alpha-trehalase activity"/>
    <property type="evidence" value="ECO:0007669"/>
    <property type="project" value="UniProtKB-EC"/>
</dbReference>
<evidence type="ECO:0000256" key="3">
    <source>
        <dbReference type="ARBA" id="ARBA00012757"/>
    </source>
</evidence>
<dbReference type="InterPro" id="IPR011013">
    <property type="entry name" value="Gal_mutarotase_sf_dom"/>
</dbReference>
<feature type="domain" description="Glycoside hydrolase family 65 N-terminal" evidence="5">
    <location>
        <begin position="33"/>
        <end position="254"/>
    </location>
</feature>
<dbReference type="EC" id="3.2.1.28" evidence="3"/>
<dbReference type="PANTHER" id="PTHR11051">
    <property type="entry name" value="GLYCOSYL HYDROLASE-RELATED"/>
    <property type="match status" value="1"/>
</dbReference>
<feature type="domain" description="Glycoside hydrolase family 65 central catalytic" evidence="4">
    <location>
        <begin position="357"/>
        <end position="519"/>
    </location>
</feature>
<dbReference type="InterPro" id="IPR005195">
    <property type="entry name" value="Glyco_hydro_65_M"/>
</dbReference>
<dbReference type="GO" id="GO:0009277">
    <property type="term" value="C:fungal-type cell wall"/>
    <property type="evidence" value="ECO:0007669"/>
    <property type="project" value="TreeGrafter"/>
</dbReference>
<reference evidence="7" key="1">
    <citation type="journal article" date="2015" name="Genome Announc.">
        <title>Draft genome sequence of Talaromyces cellulolyticus strain Y-94, a source of lignocellulosic biomass-degrading enzymes.</title>
        <authorList>
            <person name="Fujii T."/>
            <person name="Koike H."/>
            <person name="Sawayama S."/>
            <person name="Yano S."/>
            <person name="Inoue H."/>
        </authorList>
    </citation>
    <scope>NUCLEOTIDE SEQUENCE [LARGE SCALE GENOMIC DNA]</scope>
    <source>
        <strain evidence="7">Y-94</strain>
    </source>
</reference>
<proteinExistence type="inferred from homology"/>
<dbReference type="PANTHER" id="PTHR11051:SF8">
    <property type="entry name" value="PROTEIN-GLUCOSYLGALACTOSYLHYDROXYLYSINE GLUCOSIDASE"/>
    <property type="match status" value="1"/>
</dbReference>
<evidence type="ECO:0000256" key="1">
    <source>
        <dbReference type="ARBA" id="ARBA00001576"/>
    </source>
</evidence>
<organism evidence="6 7">
    <name type="scientific">Talaromyces pinophilus</name>
    <name type="common">Penicillium pinophilum</name>
    <dbReference type="NCBI Taxonomy" id="128442"/>
    <lineage>
        <taxon>Eukaryota</taxon>
        <taxon>Fungi</taxon>
        <taxon>Dikarya</taxon>
        <taxon>Ascomycota</taxon>
        <taxon>Pezizomycotina</taxon>
        <taxon>Eurotiomycetes</taxon>
        <taxon>Eurotiomycetidae</taxon>
        <taxon>Eurotiales</taxon>
        <taxon>Trichocomaceae</taxon>
        <taxon>Talaromyces</taxon>
        <taxon>Talaromyces sect. Talaromyces</taxon>
    </lineage>
</organism>
<dbReference type="InterPro" id="IPR008979">
    <property type="entry name" value="Galactose-bd-like_sf"/>
</dbReference>
<comment type="catalytic activity">
    <reaction evidence="1">
        <text>alpha,alpha-trehalose + H2O = alpha-D-glucose + beta-D-glucose</text>
        <dbReference type="Rhea" id="RHEA:32675"/>
        <dbReference type="ChEBI" id="CHEBI:15377"/>
        <dbReference type="ChEBI" id="CHEBI:15903"/>
        <dbReference type="ChEBI" id="CHEBI:16551"/>
        <dbReference type="ChEBI" id="CHEBI:17925"/>
        <dbReference type="EC" id="3.2.1.28"/>
    </reaction>
</comment>
<evidence type="ECO:0000259" key="5">
    <source>
        <dbReference type="Pfam" id="PF03636"/>
    </source>
</evidence>
<dbReference type="SUPFAM" id="SSF48208">
    <property type="entry name" value="Six-hairpin glycosidases"/>
    <property type="match status" value="1"/>
</dbReference>